<dbReference type="AlphaFoldDB" id="A0A7D5QHT3"/>
<keyword evidence="3" id="KW-1185">Reference proteome</keyword>
<evidence type="ECO:0000313" key="3">
    <source>
        <dbReference type="Proteomes" id="UP000509626"/>
    </source>
</evidence>
<dbReference type="EMBL" id="CP058579">
    <property type="protein sequence ID" value="QLG63163.1"/>
    <property type="molecule type" value="Genomic_DNA"/>
</dbReference>
<dbReference type="InterPro" id="IPR055768">
    <property type="entry name" value="DUF7344"/>
</dbReference>
<dbReference type="OrthoDB" id="331021at2157"/>
<feature type="domain" description="DUF7344" evidence="1">
    <location>
        <begin position="15"/>
        <end position="94"/>
    </location>
</feature>
<dbReference type="RefSeq" id="WP_179269748.1">
    <property type="nucleotide sequence ID" value="NZ_CP058579.1"/>
</dbReference>
<dbReference type="KEGG" id="halu:HUG12_16050"/>
<evidence type="ECO:0000259" key="1">
    <source>
        <dbReference type="Pfam" id="PF24035"/>
    </source>
</evidence>
<proteinExistence type="predicted"/>
<dbReference type="InterPro" id="IPR036388">
    <property type="entry name" value="WH-like_DNA-bd_sf"/>
</dbReference>
<dbReference type="Pfam" id="PF24035">
    <property type="entry name" value="DUF7344"/>
    <property type="match status" value="1"/>
</dbReference>
<dbReference type="Proteomes" id="UP000509626">
    <property type="component" value="Chromosome"/>
</dbReference>
<organism evidence="2 3">
    <name type="scientific">Halorarum salinum</name>
    <dbReference type="NCBI Taxonomy" id="2743089"/>
    <lineage>
        <taxon>Archaea</taxon>
        <taxon>Methanobacteriati</taxon>
        <taxon>Methanobacteriota</taxon>
        <taxon>Stenosarchaea group</taxon>
        <taxon>Halobacteria</taxon>
        <taxon>Halobacteriales</taxon>
        <taxon>Haloferacaceae</taxon>
        <taxon>Halorarum</taxon>
    </lineage>
</organism>
<sequence length="112" mass="13111">MEAYQMFHETDSTMFEVLAHHRRRYAIHCLREYENPITLADLADEVSVLENDTSIAEIPPEDVKRVYLSLYHSHVPKLADAELVTYDQERDLVSLVDSAEDLDRYYDRPLVP</sequence>
<reference evidence="2 3" key="1">
    <citation type="submission" date="2020-06" db="EMBL/GenBank/DDBJ databases">
        <title>NJ-3-1, isolated from saline soil.</title>
        <authorList>
            <person name="Cui H.L."/>
            <person name="Shi X."/>
        </authorList>
    </citation>
    <scope>NUCLEOTIDE SEQUENCE [LARGE SCALE GENOMIC DNA]</scope>
    <source>
        <strain evidence="2 3">NJ-3-1</strain>
    </source>
</reference>
<gene>
    <name evidence="2" type="ORF">HUG12_16050</name>
</gene>
<name>A0A7D5QHT3_9EURY</name>
<accession>A0A7D5QHT3</accession>
<evidence type="ECO:0000313" key="2">
    <source>
        <dbReference type="EMBL" id="QLG63163.1"/>
    </source>
</evidence>
<dbReference type="GeneID" id="56039003"/>
<protein>
    <recommendedName>
        <fullName evidence="1">DUF7344 domain-containing protein</fullName>
    </recommendedName>
</protein>
<dbReference type="Gene3D" id="1.10.10.10">
    <property type="entry name" value="Winged helix-like DNA-binding domain superfamily/Winged helix DNA-binding domain"/>
    <property type="match status" value="1"/>
</dbReference>